<protein>
    <submittedName>
        <fullName evidence="2">Uncharacterized protein</fullName>
    </submittedName>
</protein>
<gene>
    <name evidence="2" type="ORF">U9M48_027850</name>
</gene>
<organism evidence="2 3">
    <name type="scientific">Paspalum notatum var. saurae</name>
    <dbReference type="NCBI Taxonomy" id="547442"/>
    <lineage>
        <taxon>Eukaryota</taxon>
        <taxon>Viridiplantae</taxon>
        <taxon>Streptophyta</taxon>
        <taxon>Embryophyta</taxon>
        <taxon>Tracheophyta</taxon>
        <taxon>Spermatophyta</taxon>
        <taxon>Magnoliopsida</taxon>
        <taxon>Liliopsida</taxon>
        <taxon>Poales</taxon>
        <taxon>Poaceae</taxon>
        <taxon>PACMAD clade</taxon>
        <taxon>Panicoideae</taxon>
        <taxon>Andropogonodae</taxon>
        <taxon>Paspaleae</taxon>
        <taxon>Paspalinae</taxon>
        <taxon>Paspalum</taxon>
    </lineage>
</organism>
<name>A0AAQ3TW00_PASNO</name>
<dbReference type="Proteomes" id="UP001341281">
    <property type="component" value="Chromosome 06"/>
</dbReference>
<evidence type="ECO:0000313" key="3">
    <source>
        <dbReference type="Proteomes" id="UP001341281"/>
    </source>
</evidence>
<dbReference type="EMBL" id="CP144750">
    <property type="protein sequence ID" value="WVZ80374.1"/>
    <property type="molecule type" value="Genomic_DNA"/>
</dbReference>
<keyword evidence="3" id="KW-1185">Reference proteome</keyword>
<reference evidence="2 3" key="1">
    <citation type="submission" date="2024-02" db="EMBL/GenBank/DDBJ databases">
        <title>High-quality chromosome-scale genome assembly of Pensacola bahiagrass (Paspalum notatum Flugge var. saurae).</title>
        <authorList>
            <person name="Vega J.M."/>
            <person name="Podio M."/>
            <person name="Orjuela J."/>
            <person name="Siena L.A."/>
            <person name="Pessino S.C."/>
            <person name="Combes M.C."/>
            <person name="Mariac C."/>
            <person name="Albertini E."/>
            <person name="Pupilli F."/>
            <person name="Ortiz J.P.A."/>
            <person name="Leblanc O."/>
        </authorList>
    </citation>
    <scope>NUCLEOTIDE SEQUENCE [LARGE SCALE GENOMIC DNA]</scope>
    <source>
        <strain evidence="2">R1</strain>
        <tissue evidence="2">Leaf</tissue>
    </source>
</reference>
<evidence type="ECO:0000313" key="2">
    <source>
        <dbReference type="EMBL" id="WVZ80374.1"/>
    </source>
</evidence>
<evidence type="ECO:0000256" key="1">
    <source>
        <dbReference type="SAM" id="MobiDB-lite"/>
    </source>
</evidence>
<dbReference type="AlphaFoldDB" id="A0AAQ3TW00"/>
<sequence length="281" mass="29991">MSWMTTIPTTDGTTEGCCAMLKDACGDGREDLTSAIYTLISEFSSPSMDVDQLSTTGAPSPSSTPYPLSYAQQPSSFLSPMQGKQAATLSWRRPLSLPLSSLSPGAAQQQAMALPLHLLFPPPPVKGATSPCLLCASSSSRWRHLPASSPPWRPLSASPWRHEAVVRSPAANPHNGAAPGLYPVGLLFSSMAPPPPAAMAPPCSSSNDTRPPARHLLDGFPQWDSTTTSMAAAPPRLQWPGHRRHQVFDKFLQPRAAGQQHEPNGEALVPSSILHFCESRA</sequence>
<feature type="compositionally biased region" description="Low complexity" evidence="1">
    <location>
        <begin position="54"/>
        <end position="69"/>
    </location>
</feature>
<feature type="region of interest" description="Disordered" evidence="1">
    <location>
        <begin position="48"/>
        <end position="69"/>
    </location>
</feature>
<accession>A0AAQ3TW00</accession>
<proteinExistence type="predicted"/>